<dbReference type="Proteomes" id="UP000032180">
    <property type="component" value="Chromosome 3"/>
</dbReference>
<dbReference type="AlphaFoldDB" id="A0A0D9VQT9"/>
<evidence type="ECO:0000256" key="1">
    <source>
        <dbReference type="SAM" id="MobiDB-lite"/>
    </source>
</evidence>
<sequence length="246" mass="26597">MQSSLSSKKQRKVDEELKKPCVHALFQAPPYVPPFLSFAENSQGSLAIARHARDQISISSLASESDRSRQILPVPILISLITFKLCKQQEVIGSIDELLQSSRPCRRPPTTRIPAADGWVRERPGRRRRAPTPTPASSVSAAAAADGVSGRPPVSSTTIRIRAAAADVPAAVRATAAASASPARAPLVLPGLPRGALLLLPPGRMLLTDGEERDFQMRSILLHPCRARRKTFTGYDSAWVVHLIPL</sequence>
<protein>
    <submittedName>
        <fullName evidence="2">Uncharacterized protein</fullName>
    </submittedName>
</protein>
<proteinExistence type="predicted"/>
<keyword evidence="3" id="KW-1185">Reference proteome</keyword>
<feature type="region of interest" description="Disordered" evidence="1">
    <location>
        <begin position="103"/>
        <end position="154"/>
    </location>
</feature>
<evidence type="ECO:0000313" key="3">
    <source>
        <dbReference type="Proteomes" id="UP000032180"/>
    </source>
</evidence>
<dbReference type="Gramene" id="LPERR03G06590.1">
    <property type="protein sequence ID" value="LPERR03G06590.1"/>
    <property type="gene ID" value="LPERR03G06590"/>
</dbReference>
<organism evidence="2 3">
    <name type="scientific">Leersia perrieri</name>
    <dbReference type="NCBI Taxonomy" id="77586"/>
    <lineage>
        <taxon>Eukaryota</taxon>
        <taxon>Viridiplantae</taxon>
        <taxon>Streptophyta</taxon>
        <taxon>Embryophyta</taxon>
        <taxon>Tracheophyta</taxon>
        <taxon>Spermatophyta</taxon>
        <taxon>Magnoliopsida</taxon>
        <taxon>Liliopsida</taxon>
        <taxon>Poales</taxon>
        <taxon>Poaceae</taxon>
        <taxon>BOP clade</taxon>
        <taxon>Oryzoideae</taxon>
        <taxon>Oryzeae</taxon>
        <taxon>Oryzinae</taxon>
        <taxon>Leersia</taxon>
    </lineage>
</organism>
<reference evidence="3" key="2">
    <citation type="submission" date="2013-12" db="EMBL/GenBank/DDBJ databases">
        <authorList>
            <person name="Yu Y."/>
            <person name="Lee S."/>
            <person name="de Baynast K."/>
            <person name="Wissotski M."/>
            <person name="Liu L."/>
            <person name="Talag J."/>
            <person name="Goicoechea J."/>
            <person name="Angelova A."/>
            <person name="Jetty R."/>
            <person name="Kudrna D."/>
            <person name="Golser W."/>
            <person name="Rivera L."/>
            <person name="Zhang J."/>
            <person name="Wing R."/>
        </authorList>
    </citation>
    <scope>NUCLEOTIDE SEQUENCE</scope>
</reference>
<name>A0A0D9VQT9_9ORYZ</name>
<feature type="compositionally biased region" description="Low complexity" evidence="1">
    <location>
        <begin position="135"/>
        <end position="145"/>
    </location>
</feature>
<reference evidence="2" key="3">
    <citation type="submission" date="2015-04" db="UniProtKB">
        <authorList>
            <consortium name="EnsemblPlants"/>
        </authorList>
    </citation>
    <scope>IDENTIFICATION</scope>
</reference>
<evidence type="ECO:0000313" key="2">
    <source>
        <dbReference type="EnsemblPlants" id="LPERR03G06590.1"/>
    </source>
</evidence>
<accession>A0A0D9VQT9</accession>
<dbReference type="EnsemblPlants" id="LPERR03G06590.1">
    <property type="protein sequence ID" value="LPERR03G06590.1"/>
    <property type="gene ID" value="LPERR03G06590"/>
</dbReference>
<reference evidence="2 3" key="1">
    <citation type="submission" date="2012-08" db="EMBL/GenBank/DDBJ databases">
        <title>Oryza genome evolution.</title>
        <authorList>
            <person name="Wing R.A."/>
        </authorList>
    </citation>
    <scope>NUCLEOTIDE SEQUENCE</scope>
</reference>
<dbReference type="HOGENOM" id="CLU_1130497_0_0_1"/>